<dbReference type="Proteomes" id="UP000636187">
    <property type="component" value="Unassembled WGS sequence"/>
</dbReference>
<dbReference type="EMBL" id="JACJSW010000209">
    <property type="protein sequence ID" value="MBD2624103.1"/>
    <property type="molecule type" value="Genomic_DNA"/>
</dbReference>
<keyword evidence="3" id="KW-1185">Reference proteome</keyword>
<dbReference type="RefSeq" id="WP_190723141.1">
    <property type="nucleotide sequence ID" value="NZ_JACJSW010000209.1"/>
</dbReference>
<evidence type="ECO:0000259" key="1">
    <source>
        <dbReference type="Pfam" id="PF13470"/>
    </source>
</evidence>
<name>A0ABR8HZ47_9CHRO</name>
<dbReference type="InterPro" id="IPR029060">
    <property type="entry name" value="PIN-like_dom_sf"/>
</dbReference>
<gene>
    <name evidence="2" type="ORF">H6G48_21545</name>
</gene>
<dbReference type="Pfam" id="PF13470">
    <property type="entry name" value="PIN_3"/>
    <property type="match status" value="1"/>
</dbReference>
<evidence type="ECO:0000313" key="2">
    <source>
        <dbReference type="EMBL" id="MBD2624103.1"/>
    </source>
</evidence>
<reference evidence="2 3" key="1">
    <citation type="journal article" date="2020" name="ISME J.">
        <title>Comparative genomics reveals insights into cyanobacterial evolution and habitat adaptation.</title>
        <authorList>
            <person name="Chen M.Y."/>
            <person name="Teng W.K."/>
            <person name="Zhao L."/>
            <person name="Hu C.X."/>
            <person name="Zhou Y.K."/>
            <person name="Han B.P."/>
            <person name="Song L.R."/>
            <person name="Shu W.S."/>
        </authorList>
    </citation>
    <scope>NUCLEOTIDE SEQUENCE [LARGE SCALE GENOMIC DNA]</scope>
    <source>
        <strain evidence="2 3">FACHB-1344</strain>
    </source>
</reference>
<organism evidence="2 3">
    <name type="scientific">Microcystis flos-aquae FACHB-1344</name>
    <dbReference type="NCBI Taxonomy" id="2692899"/>
    <lineage>
        <taxon>Bacteria</taxon>
        <taxon>Bacillati</taxon>
        <taxon>Cyanobacteriota</taxon>
        <taxon>Cyanophyceae</taxon>
        <taxon>Oscillatoriophycideae</taxon>
        <taxon>Chroococcales</taxon>
        <taxon>Microcystaceae</taxon>
        <taxon>Microcystis</taxon>
    </lineage>
</organism>
<accession>A0ABR8HZ47</accession>
<comment type="caution">
    <text evidence="2">The sequence shown here is derived from an EMBL/GenBank/DDBJ whole genome shotgun (WGS) entry which is preliminary data.</text>
</comment>
<evidence type="ECO:0000313" key="3">
    <source>
        <dbReference type="Proteomes" id="UP000636187"/>
    </source>
</evidence>
<protein>
    <submittedName>
        <fullName evidence="2">PIN domain-containing protein</fullName>
    </submittedName>
</protein>
<proteinExistence type="predicted"/>
<feature type="domain" description="PIN" evidence="1">
    <location>
        <begin position="5"/>
        <end position="118"/>
    </location>
</feature>
<dbReference type="SUPFAM" id="SSF88723">
    <property type="entry name" value="PIN domain-like"/>
    <property type="match status" value="1"/>
</dbReference>
<sequence>MKKLRVYIDTSVIGFCLDDEFSLESNQLMEAIKQEKFILLMSDIIVSELINASQAVKDILLSIPQRVIEIVKITPEVLQLRDAYINEGVVTSKSINDATHVAAATIARADAIISWNFKHIVRLDKMKGYNQINLLNGYGILTIISPLEVTIDEANDNLKKF</sequence>
<dbReference type="InterPro" id="IPR002716">
    <property type="entry name" value="PIN_dom"/>
</dbReference>